<evidence type="ECO:0000313" key="1">
    <source>
        <dbReference type="EMBL" id="KAK5614962.1"/>
    </source>
</evidence>
<sequence length="90" mass="10209">YQEMVHKNDMRRELKPLLTDQKVMDETILKHEMTPVKSVSAIIGWGPRKTKACLCSCCTGKGRRNKTAKERDYRLIVGCGRETGGDRGNI</sequence>
<dbReference type="EMBL" id="JAHHUM010001036">
    <property type="protein sequence ID" value="KAK5614962.1"/>
    <property type="molecule type" value="Genomic_DNA"/>
</dbReference>
<name>A0AAV9S145_9TELE</name>
<proteinExistence type="predicted"/>
<feature type="non-terminal residue" evidence="1">
    <location>
        <position position="1"/>
    </location>
</feature>
<dbReference type="AlphaFoldDB" id="A0AAV9S145"/>
<keyword evidence="2" id="KW-1185">Reference proteome</keyword>
<protein>
    <submittedName>
        <fullName evidence="1">Uncharacterized protein</fullName>
    </submittedName>
</protein>
<organism evidence="1 2">
    <name type="scientific">Crenichthys baileyi</name>
    <name type="common">White River springfish</name>
    <dbReference type="NCBI Taxonomy" id="28760"/>
    <lineage>
        <taxon>Eukaryota</taxon>
        <taxon>Metazoa</taxon>
        <taxon>Chordata</taxon>
        <taxon>Craniata</taxon>
        <taxon>Vertebrata</taxon>
        <taxon>Euteleostomi</taxon>
        <taxon>Actinopterygii</taxon>
        <taxon>Neopterygii</taxon>
        <taxon>Teleostei</taxon>
        <taxon>Neoteleostei</taxon>
        <taxon>Acanthomorphata</taxon>
        <taxon>Ovalentaria</taxon>
        <taxon>Atherinomorphae</taxon>
        <taxon>Cyprinodontiformes</taxon>
        <taxon>Goodeidae</taxon>
        <taxon>Crenichthys</taxon>
    </lineage>
</organism>
<evidence type="ECO:0000313" key="2">
    <source>
        <dbReference type="Proteomes" id="UP001311232"/>
    </source>
</evidence>
<reference evidence="1 2" key="1">
    <citation type="submission" date="2021-06" db="EMBL/GenBank/DDBJ databases">
        <authorList>
            <person name="Palmer J.M."/>
        </authorList>
    </citation>
    <scope>NUCLEOTIDE SEQUENCE [LARGE SCALE GENOMIC DNA]</scope>
    <source>
        <strain evidence="1 2">MEX-2019</strain>
        <tissue evidence="1">Muscle</tissue>
    </source>
</reference>
<accession>A0AAV9S145</accession>
<gene>
    <name evidence="1" type="ORF">CRENBAI_008258</name>
</gene>
<dbReference type="Proteomes" id="UP001311232">
    <property type="component" value="Unassembled WGS sequence"/>
</dbReference>
<comment type="caution">
    <text evidence="1">The sequence shown here is derived from an EMBL/GenBank/DDBJ whole genome shotgun (WGS) entry which is preliminary data.</text>
</comment>